<accession>A0A1H9MV66</accession>
<evidence type="ECO:0000256" key="2">
    <source>
        <dbReference type="SAM" id="SignalP"/>
    </source>
</evidence>
<dbReference type="Proteomes" id="UP000198504">
    <property type="component" value="Unassembled WGS sequence"/>
</dbReference>
<dbReference type="AlphaFoldDB" id="A0A1H9MV66"/>
<dbReference type="EMBL" id="FOFA01000011">
    <property type="protein sequence ID" value="SER27369.1"/>
    <property type="molecule type" value="Genomic_DNA"/>
</dbReference>
<dbReference type="STRING" id="1036181.SAMN05421756_11181"/>
<evidence type="ECO:0008006" key="5">
    <source>
        <dbReference type="Google" id="ProtNLM"/>
    </source>
</evidence>
<evidence type="ECO:0000313" key="4">
    <source>
        <dbReference type="Proteomes" id="UP000198504"/>
    </source>
</evidence>
<dbReference type="PROSITE" id="PS51257">
    <property type="entry name" value="PROKAR_LIPOPROTEIN"/>
    <property type="match status" value="1"/>
</dbReference>
<feature type="signal peptide" evidence="2">
    <location>
        <begin position="1"/>
        <end position="18"/>
    </location>
</feature>
<proteinExistence type="predicted"/>
<evidence type="ECO:0000313" key="3">
    <source>
        <dbReference type="EMBL" id="SER27369.1"/>
    </source>
</evidence>
<name>A0A1H9MV66_9ACTN</name>
<gene>
    <name evidence="3" type="ORF">SAMN05421756_11181</name>
</gene>
<keyword evidence="2" id="KW-0732">Signal</keyword>
<sequence>MCPRLLAGLGGGAALLLAAGCGLPTTTTTSNEPAGPSGTATVVAPVDPVDPGDPTSSSTSGSASPAPTPAASGTPGDVAVATRPGSFDKDKVIATLYPVRRTGETASVNLYIAAQDPDGTFMLLNSLGDGNTETSSKALTSVDGVRLVDPVAKKAYLPAVTADGQCVCSPDDGATGEIRSSVWVTVTFAAPPAQLTLINVTVPTFGTFTDVPIH</sequence>
<feature type="chain" id="PRO_5039565937" description="Lipoprotein LpqN" evidence="2">
    <location>
        <begin position="19"/>
        <end position="214"/>
    </location>
</feature>
<feature type="region of interest" description="Disordered" evidence="1">
    <location>
        <begin position="27"/>
        <end position="83"/>
    </location>
</feature>
<feature type="compositionally biased region" description="Low complexity" evidence="1">
    <location>
        <begin position="39"/>
        <end position="77"/>
    </location>
</feature>
<organism evidence="3 4">
    <name type="scientific">Microlunatus flavus</name>
    <dbReference type="NCBI Taxonomy" id="1036181"/>
    <lineage>
        <taxon>Bacteria</taxon>
        <taxon>Bacillati</taxon>
        <taxon>Actinomycetota</taxon>
        <taxon>Actinomycetes</taxon>
        <taxon>Propionibacteriales</taxon>
        <taxon>Propionibacteriaceae</taxon>
        <taxon>Microlunatus</taxon>
    </lineage>
</organism>
<protein>
    <recommendedName>
        <fullName evidence="5">Lipoprotein LpqN</fullName>
    </recommendedName>
</protein>
<reference evidence="4" key="1">
    <citation type="submission" date="2016-10" db="EMBL/GenBank/DDBJ databases">
        <authorList>
            <person name="Varghese N."/>
            <person name="Submissions S."/>
        </authorList>
    </citation>
    <scope>NUCLEOTIDE SEQUENCE [LARGE SCALE GENOMIC DNA]</scope>
    <source>
        <strain evidence="4">CGMCC 4.6856</strain>
    </source>
</reference>
<evidence type="ECO:0000256" key="1">
    <source>
        <dbReference type="SAM" id="MobiDB-lite"/>
    </source>
</evidence>
<keyword evidence="4" id="KW-1185">Reference proteome</keyword>